<dbReference type="InterPro" id="IPR018966">
    <property type="entry name" value="VTC_domain"/>
</dbReference>
<sequence>MQIFERKEKKYILDEDKYTKLLERLSEYMTEDSYGLHTICSLYYDTPNYDLIRRSSEKPTYKEKFRIRSYGTPDKNQKVFLEIKKKLKGIVYKRRISMPLSKAHAFMEGNENIEFSDRLSQQISNEINWMKRKDPIAPKVIISYDRRAFSAHQEKGFRITFDAKIRWRNDDLILSNGHAGSPVAPEIYVLMEVKSLGAYPLWFVDILSDLDLYPSKFSKYEQVYRRYLLSEKVGII</sequence>
<keyword evidence="4" id="KW-1185">Reference proteome</keyword>
<dbReference type="Gene3D" id="3.20.100.30">
    <property type="entry name" value="VTC, catalytic tunnel domain"/>
    <property type="match status" value="1"/>
</dbReference>
<organism evidence="2 4">
    <name type="scientific">Listeria booriae</name>
    <dbReference type="NCBI Taxonomy" id="1552123"/>
    <lineage>
        <taxon>Bacteria</taxon>
        <taxon>Bacillati</taxon>
        <taxon>Bacillota</taxon>
        <taxon>Bacilli</taxon>
        <taxon>Bacillales</taxon>
        <taxon>Listeriaceae</taxon>
        <taxon>Listeria</taxon>
    </lineage>
</organism>
<dbReference type="Proteomes" id="UP000029844">
    <property type="component" value="Unassembled WGS sequence"/>
</dbReference>
<dbReference type="EMBL" id="JNFA01000011">
    <property type="protein sequence ID" value="KGL42532.1"/>
    <property type="molecule type" value="Genomic_DNA"/>
</dbReference>
<evidence type="ECO:0000313" key="5">
    <source>
        <dbReference type="Proteomes" id="UP000546244"/>
    </source>
</evidence>
<dbReference type="InterPro" id="IPR033469">
    <property type="entry name" value="CYTH-like_dom_sf"/>
</dbReference>
<dbReference type="Pfam" id="PF09359">
    <property type="entry name" value="VTC"/>
    <property type="match status" value="1"/>
</dbReference>
<dbReference type="STRING" id="1552123.EP57_03470"/>
<dbReference type="SUPFAM" id="SSF55154">
    <property type="entry name" value="CYTH-like phosphatases"/>
    <property type="match status" value="1"/>
</dbReference>
<accession>A0A099WC13</accession>
<dbReference type="CDD" id="cd07750">
    <property type="entry name" value="PolyPPase_VTC_like"/>
    <property type="match status" value="1"/>
</dbReference>
<evidence type="ECO:0000313" key="4">
    <source>
        <dbReference type="Proteomes" id="UP000029844"/>
    </source>
</evidence>
<evidence type="ECO:0000259" key="1">
    <source>
        <dbReference type="Pfam" id="PF09359"/>
    </source>
</evidence>
<dbReference type="GeneID" id="58716482"/>
<proteinExistence type="predicted"/>
<feature type="domain" description="VTC" evidence="1">
    <location>
        <begin position="5"/>
        <end position="224"/>
    </location>
</feature>
<dbReference type="OrthoDB" id="185578at2"/>
<evidence type="ECO:0000313" key="3">
    <source>
        <dbReference type="EMBL" id="MBC2371181.1"/>
    </source>
</evidence>
<dbReference type="Proteomes" id="UP000546244">
    <property type="component" value="Unassembled WGS sequence"/>
</dbReference>
<reference evidence="2 4" key="1">
    <citation type="submission" date="2014-05" db="EMBL/GenBank/DDBJ databases">
        <title>Novel Listeriaceae from food processing environments.</title>
        <authorList>
            <person name="den Bakker H.C."/>
        </authorList>
    </citation>
    <scope>NUCLEOTIDE SEQUENCE [LARGE SCALE GENOMIC DNA]</scope>
    <source>
        <strain evidence="2 4">FSL A5-0281</strain>
    </source>
</reference>
<evidence type="ECO:0000313" key="2">
    <source>
        <dbReference type="EMBL" id="KGL42532.1"/>
    </source>
</evidence>
<dbReference type="GO" id="GO:0006799">
    <property type="term" value="P:polyphosphate biosynthetic process"/>
    <property type="evidence" value="ECO:0007669"/>
    <property type="project" value="UniProtKB-ARBA"/>
</dbReference>
<protein>
    <submittedName>
        <fullName evidence="2">Molecular chaperone</fullName>
    </submittedName>
    <submittedName>
        <fullName evidence="3">Polyphosphate polymerase domain-containing protein</fullName>
    </submittedName>
</protein>
<dbReference type="InterPro" id="IPR042267">
    <property type="entry name" value="VTC_sf"/>
</dbReference>
<reference evidence="3 5" key="2">
    <citation type="submission" date="2020-03" db="EMBL/GenBank/DDBJ databases">
        <title>Soil Listeria distribution.</title>
        <authorList>
            <person name="Liao J."/>
            <person name="Wiedmann M."/>
        </authorList>
    </citation>
    <scope>NUCLEOTIDE SEQUENCE [LARGE SCALE GENOMIC DNA]</scope>
    <source>
        <strain evidence="3 5">FSL L7-1850</strain>
    </source>
</reference>
<dbReference type="RefSeq" id="WP_036084265.1">
    <property type="nucleotide sequence ID" value="NZ_CBCSHQ010000006.1"/>
</dbReference>
<dbReference type="eggNOG" id="COG5036">
    <property type="taxonomic scope" value="Bacteria"/>
</dbReference>
<dbReference type="AlphaFoldDB" id="A0A099WC13"/>
<dbReference type="EMBL" id="JAARMV010000001">
    <property type="protein sequence ID" value="MBC2371181.1"/>
    <property type="molecule type" value="Genomic_DNA"/>
</dbReference>
<comment type="caution">
    <text evidence="2">The sequence shown here is derived from an EMBL/GenBank/DDBJ whole genome shotgun (WGS) entry which is preliminary data.</text>
</comment>
<gene>
    <name evidence="2" type="ORF">EP57_03470</name>
    <name evidence="3" type="ORF">HBP98_04075</name>
</gene>
<name>A0A099WC13_9LIST</name>